<evidence type="ECO:0000259" key="1">
    <source>
        <dbReference type="PROSITE" id="PS50853"/>
    </source>
</evidence>
<name>A0A850PP06_9MYCO</name>
<protein>
    <recommendedName>
        <fullName evidence="1">Fibronectin type-III domain-containing protein</fullName>
    </recommendedName>
</protein>
<dbReference type="Proteomes" id="UP000570517">
    <property type="component" value="Unassembled WGS sequence"/>
</dbReference>
<dbReference type="InterPro" id="IPR003961">
    <property type="entry name" value="FN3_dom"/>
</dbReference>
<reference evidence="2 3" key="1">
    <citation type="submission" date="2020-05" db="EMBL/GenBank/DDBJ databases">
        <title>Draft genome sequence of Mycobacterium hippocampi DL, isolated from European seabass, Dicentrarchus labrax, reared in fish farms.</title>
        <authorList>
            <person name="Stathopoulou P."/>
            <person name="Asimakis E."/>
            <person name="Tzokas K."/>
            <person name="Batargias C."/>
            <person name="Tsiamis G."/>
        </authorList>
    </citation>
    <scope>NUCLEOTIDE SEQUENCE [LARGE SCALE GENOMIC DNA]</scope>
    <source>
        <strain evidence="2 3">DL</strain>
    </source>
</reference>
<dbReference type="RefSeq" id="WP_178357517.1">
    <property type="nucleotide sequence ID" value="NZ_JABFYL010000011.1"/>
</dbReference>
<dbReference type="EMBL" id="JABFYL010000011">
    <property type="protein sequence ID" value="NVN49125.1"/>
    <property type="molecule type" value="Genomic_DNA"/>
</dbReference>
<dbReference type="PROSITE" id="PS50853">
    <property type="entry name" value="FN3"/>
    <property type="match status" value="1"/>
</dbReference>
<organism evidence="2 3">
    <name type="scientific">Mycolicibacterium hippocampi</name>
    <dbReference type="NCBI Taxonomy" id="659824"/>
    <lineage>
        <taxon>Bacteria</taxon>
        <taxon>Bacillati</taxon>
        <taxon>Actinomycetota</taxon>
        <taxon>Actinomycetes</taxon>
        <taxon>Mycobacteriales</taxon>
        <taxon>Mycobacteriaceae</taxon>
        <taxon>Mycolicibacterium</taxon>
    </lineage>
</organism>
<evidence type="ECO:0000313" key="2">
    <source>
        <dbReference type="EMBL" id="NVN49125.1"/>
    </source>
</evidence>
<keyword evidence="3" id="KW-1185">Reference proteome</keyword>
<sequence>MTEWLFLAVLVPAIVVPVVLLVGFAGCDQVFGLDRLDELRPAPVIDSATGTSLGTITLAWMIDPTATRIEFERIEVDLVGPPYTFSVPASPAGHDDRAGLNPARTYQYTARAVFADGDMSLPSAPVSATTLGPPAFDAKGVGAPVSGTASASATWSHTASDDSSAVVVGLQWAHRGGFLPPSGTPTRTATFGGTPMTSLGAVGLNNVPLTSINGTFVFHELFGLLNPPTGPQTVSLSVGRPGAAEINVQACSLSYTAVSAFGSVSTDFGTEAGTSLSQDVIAAVNEVVVQMFTTDSGPITGYSQTLRVDGVADDFAFVTGDAPGAASVPFTATRVGGVDYAGLAVRLTPIS</sequence>
<evidence type="ECO:0000313" key="3">
    <source>
        <dbReference type="Proteomes" id="UP000570517"/>
    </source>
</evidence>
<comment type="caution">
    <text evidence="2">The sequence shown here is derived from an EMBL/GenBank/DDBJ whole genome shotgun (WGS) entry which is preliminary data.</text>
</comment>
<accession>A0A850PP06</accession>
<dbReference type="AlphaFoldDB" id="A0A850PP06"/>
<feature type="domain" description="Fibronectin type-III" evidence="1">
    <location>
        <begin position="40"/>
        <end position="133"/>
    </location>
</feature>
<proteinExistence type="predicted"/>
<gene>
    <name evidence="2" type="ORF">HLY00_3485</name>
</gene>